<dbReference type="Pfam" id="PF12349">
    <property type="entry name" value="Sterol-sensing"/>
    <property type="match status" value="1"/>
</dbReference>
<gene>
    <name evidence="19" type="ORF">WH47_01487</name>
</gene>
<dbReference type="GO" id="GO:0042632">
    <property type="term" value="P:cholesterol homeostasis"/>
    <property type="evidence" value="ECO:0007669"/>
    <property type="project" value="TreeGrafter"/>
</dbReference>
<keyword evidence="13" id="KW-0325">Glycoprotein</keyword>
<evidence type="ECO:0000256" key="4">
    <source>
        <dbReference type="ARBA" id="ARBA00022548"/>
    </source>
</evidence>
<feature type="transmembrane region" description="Helical" evidence="16">
    <location>
        <begin position="1151"/>
        <end position="1171"/>
    </location>
</feature>
<evidence type="ECO:0000259" key="18">
    <source>
        <dbReference type="PROSITE" id="PS50156"/>
    </source>
</evidence>
<dbReference type="STRING" id="597456.A0A0L7R0C8"/>
<feature type="transmembrane region" description="Helical" evidence="16">
    <location>
        <begin position="1246"/>
        <end position="1265"/>
    </location>
</feature>
<keyword evidence="20" id="KW-1185">Reference proteome</keyword>
<keyword evidence="9" id="KW-0443">Lipid metabolism</keyword>
<evidence type="ECO:0000256" key="17">
    <source>
        <dbReference type="SAM" id="SignalP"/>
    </source>
</evidence>
<dbReference type="GO" id="GO:0030301">
    <property type="term" value="P:cholesterol transport"/>
    <property type="evidence" value="ECO:0007669"/>
    <property type="project" value="UniProtKB-ARBA"/>
</dbReference>
<dbReference type="InterPro" id="IPR000731">
    <property type="entry name" value="SSD"/>
</dbReference>
<keyword evidence="12" id="KW-1207">Sterol metabolism</keyword>
<feature type="transmembrane region" description="Helical" evidence="16">
    <location>
        <begin position="338"/>
        <end position="360"/>
    </location>
</feature>
<evidence type="ECO:0000256" key="7">
    <source>
        <dbReference type="ARBA" id="ARBA00022989"/>
    </source>
</evidence>
<comment type="catalytic activity">
    <reaction evidence="15">
        <text>cholesterol(in) = cholesterol(out)</text>
        <dbReference type="Rhea" id="RHEA:39747"/>
        <dbReference type="ChEBI" id="CHEBI:16113"/>
    </reaction>
</comment>
<feature type="transmembrane region" description="Helical" evidence="16">
    <location>
        <begin position="1176"/>
        <end position="1194"/>
    </location>
</feature>
<evidence type="ECO:0000256" key="16">
    <source>
        <dbReference type="SAM" id="Phobius"/>
    </source>
</evidence>
<dbReference type="InterPro" id="IPR032190">
    <property type="entry name" value="NPC1_N"/>
</dbReference>
<feature type="transmembrane region" description="Helical" evidence="16">
    <location>
        <begin position="677"/>
        <end position="699"/>
    </location>
</feature>
<evidence type="ECO:0000256" key="12">
    <source>
        <dbReference type="ARBA" id="ARBA00023166"/>
    </source>
</evidence>
<dbReference type="GO" id="GO:0030299">
    <property type="term" value="P:intestinal cholesterol absorption"/>
    <property type="evidence" value="ECO:0007669"/>
    <property type="project" value="TreeGrafter"/>
</dbReference>
<keyword evidence="8" id="KW-0445">Lipid transport</keyword>
<evidence type="ECO:0000256" key="15">
    <source>
        <dbReference type="ARBA" id="ARBA00034049"/>
    </source>
</evidence>
<keyword evidence="5 16" id="KW-0812">Transmembrane</keyword>
<feature type="transmembrane region" description="Helical" evidence="16">
    <location>
        <begin position="610"/>
        <end position="628"/>
    </location>
</feature>
<comment type="subcellular location">
    <subcellularLocation>
        <location evidence="1">Endomembrane system</location>
        <topology evidence="1">Multi-pass membrane protein</topology>
    </subcellularLocation>
</comment>
<feature type="domain" description="SSD" evidence="18">
    <location>
        <begin position="609"/>
        <end position="778"/>
    </location>
</feature>
<sequence>MKRTRIIPILLTLCHTLTLVQCEEYRCIWYGGCGLAPNGVDRTCLSNDPPKLINNKTAEMILREKCPQYFEGIDSSAPKLCCDVDNIKTLAEKLSMAENIFGRCPTCIKNVYKLICDLSCSPEQSRFLNVTKTAFNEEGKEYVEELEVYIAEEYMTDAYDSCKYVVYPQTGNLAMDLACGVHGASRCTAKLWYEYQGDPDVNNFISFRMKFVTDKPYWNQSVITCDQMYDGLSACSCVDCPSACPLMRLETKSIGLGIIIVVMIFLIVLFIASTIIVCVLVINRRKRRSCSDKTPLESAEEEIESENGKQGIDCKMFREMFQAFFAVWGKAFATRPTVVLFTCSYVILGLSYGITFLSVISNPIEIWAAPTSRARIEKDYFDSHFQPFYRTEQIYIKAVGLDKVTHETSSGTLEFGPVFNREFLLAVYDLQSKVVQLGQEDGEGLERICYAPVQNDFSGPVTLDLCTVQSVWGYFLNNVTQFNQTDTTGQYEVNYLDHLYKCAQNPYNPECLAPYKGPVFPALAYGGFLKENEFNYDSKDYIKGTGIILSFLVKNSLNETVLESARKWEQRFLDFMKEWVRKERPEFMDVAYVTEKSIQDELERSSKAEIITVIFSYALMFIYVGFALSKVKCSRHFIQEYFANSKIMLSTGGVIIVITSVACSLGVFGYIGVPTTLLTIEVIPFLVLAVGVDNIFILIHTHERKPKLPNETIPEHIGRILADVGPSMLLTSMSECLCFLIGTLSVMPAVNTFALYASMSILLNFLLQITAFIALLSLDEQRFQNKLLDVFCCVKTKTEHFATGENYSSMHTLFKRFYTPFLMKTPVRIIVIIVFLGVLITHIALLPKIGIGLDQKLSMPADSYVLKYFQFMEDLLSMGPPVYFVVTPGLDYSNRTVQNAICGSQGCNTDSLYTQIYSAAKQPSVKSTEGVVGVMSKASAAKLKVPGSIPAWEWGLGFVRGFGIPRAEFDGETELVRKRLRSYLSKGASSWIDDYMDWSKITGCCKYFANNQTFCPHINRDCLPCNITIEESRPNAYGFQKYIPYFVQDIPDPTCSKAGRSSYLDALNYYTDITGLNSVKDSYFMGYHTPLKKSSDWYESLRSARIVAENITTMINNQSLSDKQITVFPYSVSYVFYEQYLTIWKETVSSLGYSLCVIFVVTTLLTGLSLFSAIMVLTTVLMIVINIGGLMYWWSIELNAVSLVNLVMATGISVEFCSHIINSYLHSKKYTRIDRVSDTLNQMGSSVFSGITLTKIIGIVVLGFSKTQIFQVFYFRMYLGIVLFGATHGLIFLPVLLSCIGKNNSFPLCCNNFIVK</sequence>
<keyword evidence="11" id="KW-1015">Disulfide bond</keyword>
<name>A0A0L7R0C8_9HYME</name>
<feature type="transmembrane region" description="Helical" evidence="16">
    <location>
        <begin position="1200"/>
        <end position="1225"/>
    </location>
</feature>
<feature type="transmembrane region" description="Helical" evidence="16">
    <location>
        <begin position="825"/>
        <end position="846"/>
    </location>
</feature>
<evidence type="ECO:0000256" key="2">
    <source>
        <dbReference type="ARBA" id="ARBA00005585"/>
    </source>
</evidence>
<dbReference type="PANTHER" id="PTHR45727">
    <property type="entry name" value="NPC INTRACELLULAR CHOLESTEROL TRANSPORTER 1"/>
    <property type="match status" value="1"/>
</dbReference>
<evidence type="ECO:0000256" key="10">
    <source>
        <dbReference type="ARBA" id="ARBA00023136"/>
    </source>
</evidence>
<dbReference type="PANTHER" id="PTHR45727:SF2">
    <property type="entry name" value="NPC INTRACELLULAR CHOLESTEROL TRANSPORTER 1"/>
    <property type="match status" value="1"/>
</dbReference>
<feature type="transmembrane region" description="Helical" evidence="16">
    <location>
        <begin position="753"/>
        <end position="778"/>
    </location>
</feature>
<dbReference type="Pfam" id="PF16414">
    <property type="entry name" value="NPC1_N"/>
    <property type="match status" value="1"/>
</dbReference>
<feature type="transmembrane region" description="Helical" evidence="16">
    <location>
        <begin position="649"/>
        <end position="671"/>
    </location>
</feature>
<evidence type="ECO:0000256" key="14">
    <source>
        <dbReference type="ARBA" id="ARBA00023221"/>
    </source>
</evidence>
<evidence type="ECO:0000256" key="13">
    <source>
        <dbReference type="ARBA" id="ARBA00023180"/>
    </source>
</evidence>
<evidence type="ECO:0000256" key="8">
    <source>
        <dbReference type="ARBA" id="ARBA00023055"/>
    </source>
</evidence>
<evidence type="ECO:0000256" key="5">
    <source>
        <dbReference type="ARBA" id="ARBA00022692"/>
    </source>
</evidence>
<dbReference type="GO" id="GO:0015485">
    <property type="term" value="F:cholesterol binding"/>
    <property type="evidence" value="ECO:0007669"/>
    <property type="project" value="TreeGrafter"/>
</dbReference>
<feature type="transmembrane region" description="Helical" evidence="16">
    <location>
        <begin position="254"/>
        <end position="282"/>
    </location>
</feature>
<dbReference type="SUPFAM" id="SSF82866">
    <property type="entry name" value="Multidrug efflux transporter AcrB transmembrane domain"/>
    <property type="match status" value="2"/>
</dbReference>
<evidence type="ECO:0000256" key="9">
    <source>
        <dbReference type="ARBA" id="ARBA00023098"/>
    </source>
</evidence>
<feature type="chain" id="PRO_5005574984" evidence="17">
    <location>
        <begin position="23"/>
        <end position="1316"/>
    </location>
</feature>
<organism evidence="19 20">
    <name type="scientific">Habropoda laboriosa</name>
    <dbReference type="NCBI Taxonomy" id="597456"/>
    <lineage>
        <taxon>Eukaryota</taxon>
        <taxon>Metazoa</taxon>
        <taxon>Ecdysozoa</taxon>
        <taxon>Arthropoda</taxon>
        <taxon>Hexapoda</taxon>
        <taxon>Insecta</taxon>
        <taxon>Pterygota</taxon>
        <taxon>Neoptera</taxon>
        <taxon>Endopterygota</taxon>
        <taxon>Hymenoptera</taxon>
        <taxon>Apocrita</taxon>
        <taxon>Aculeata</taxon>
        <taxon>Apoidea</taxon>
        <taxon>Anthophila</taxon>
        <taxon>Apidae</taxon>
        <taxon>Habropoda</taxon>
    </lineage>
</organism>
<evidence type="ECO:0000313" key="20">
    <source>
        <dbReference type="Proteomes" id="UP000053825"/>
    </source>
</evidence>
<dbReference type="EMBL" id="KQ414670">
    <property type="protein sequence ID" value="KOC64319.1"/>
    <property type="molecule type" value="Genomic_DNA"/>
</dbReference>
<evidence type="ECO:0000256" key="3">
    <source>
        <dbReference type="ARBA" id="ARBA00022448"/>
    </source>
</evidence>
<dbReference type="OrthoDB" id="6510177at2759"/>
<keyword evidence="14" id="KW-0753">Steroid metabolism</keyword>
<dbReference type="PROSITE" id="PS50156">
    <property type="entry name" value="SSD"/>
    <property type="match status" value="1"/>
</dbReference>
<evidence type="ECO:0000313" key="19">
    <source>
        <dbReference type="EMBL" id="KOC64319.1"/>
    </source>
</evidence>
<dbReference type="FunFam" id="1.20.1640.10:FF:000010">
    <property type="entry name" value="NPC intracellular cholesterol transporter 1"/>
    <property type="match status" value="1"/>
</dbReference>
<evidence type="ECO:0000256" key="6">
    <source>
        <dbReference type="ARBA" id="ARBA00022729"/>
    </source>
</evidence>
<dbReference type="InterPro" id="IPR053958">
    <property type="entry name" value="HMGCR/SNAP/NPC1-like_SSD"/>
</dbReference>
<dbReference type="FunFam" id="1.20.1640.10:FF:000008">
    <property type="entry name" value="NPC intracellular cholesterol transporter 1"/>
    <property type="match status" value="1"/>
</dbReference>
<reference evidence="19 20" key="1">
    <citation type="submission" date="2015-07" db="EMBL/GenBank/DDBJ databases">
        <title>The genome of Habropoda laboriosa.</title>
        <authorList>
            <person name="Pan H."/>
            <person name="Kapheim K."/>
        </authorList>
    </citation>
    <scope>NUCLEOTIDE SEQUENCE [LARGE SCALE GENOMIC DNA]</scope>
    <source>
        <strain evidence="19">0110345459</strain>
    </source>
</reference>
<keyword evidence="7 16" id="KW-1133">Transmembrane helix</keyword>
<feature type="transmembrane region" description="Helical" evidence="16">
    <location>
        <begin position="1277"/>
        <end position="1297"/>
    </location>
</feature>
<comment type="similarity">
    <text evidence="2">Belongs to the patched family.</text>
</comment>
<dbReference type="Pfam" id="PF22314">
    <property type="entry name" value="NPC1_MLD"/>
    <property type="match status" value="1"/>
</dbReference>
<keyword evidence="6 17" id="KW-0732">Signal</keyword>
<keyword evidence="4" id="KW-0153">Cholesterol metabolism</keyword>
<proteinExistence type="inferred from homology"/>
<dbReference type="GO" id="GO:0012505">
    <property type="term" value="C:endomembrane system"/>
    <property type="evidence" value="ECO:0007669"/>
    <property type="project" value="UniProtKB-SubCell"/>
</dbReference>
<dbReference type="Gene3D" id="1.20.1640.10">
    <property type="entry name" value="Multidrug efflux transporter AcrB transmembrane domain"/>
    <property type="match status" value="2"/>
</dbReference>
<protein>
    <submittedName>
        <fullName evidence="19">Niemann-Pick C1 protein</fullName>
    </submittedName>
</protein>
<evidence type="ECO:0000256" key="11">
    <source>
        <dbReference type="ARBA" id="ARBA00023157"/>
    </source>
</evidence>
<dbReference type="GO" id="GO:0008203">
    <property type="term" value="P:cholesterol metabolic process"/>
    <property type="evidence" value="ECO:0007669"/>
    <property type="project" value="UniProtKB-KW"/>
</dbReference>
<dbReference type="InterPro" id="IPR053956">
    <property type="entry name" value="NPC1_MLD"/>
</dbReference>
<evidence type="ECO:0000256" key="1">
    <source>
        <dbReference type="ARBA" id="ARBA00004127"/>
    </source>
</evidence>
<keyword evidence="3" id="KW-0813">Transport</keyword>
<dbReference type="Proteomes" id="UP000053825">
    <property type="component" value="Unassembled WGS sequence"/>
</dbReference>
<feature type="signal peptide" evidence="17">
    <location>
        <begin position="1"/>
        <end position="22"/>
    </location>
</feature>
<dbReference type="GO" id="GO:0005886">
    <property type="term" value="C:plasma membrane"/>
    <property type="evidence" value="ECO:0007669"/>
    <property type="project" value="TreeGrafter"/>
</dbReference>
<accession>A0A0L7R0C8</accession>
<keyword evidence="10 16" id="KW-0472">Membrane</keyword>